<evidence type="ECO:0000313" key="11">
    <source>
        <dbReference type="EnsemblMetazoa" id="XP_050512639.1"/>
    </source>
</evidence>
<sequence length="125" mass="14435">MKDINKAFSPIELGHLFITIFGVCLGTFTLSNNEAESFLRILALIYTIGFSLQLSIDCVTGNELYYQASLLPDYLFQSNWRTLADKELIKDVMFVIQHTQLIPQYTTYGLYDLNINSYIRVIFFL</sequence>
<feature type="transmembrane region" description="Helical" evidence="10">
    <location>
        <begin position="12"/>
        <end position="31"/>
    </location>
</feature>
<evidence type="ECO:0000256" key="5">
    <source>
        <dbReference type="ARBA" id="ARBA00022725"/>
    </source>
</evidence>
<proteinExistence type="predicted"/>
<reference evidence="11" key="1">
    <citation type="submission" date="2025-05" db="UniProtKB">
        <authorList>
            <consortium name="EnsemblMetazoa"/>
        </authorList>
    </citation>
    <scope>IDENTIFICATION</scope>
</reference>
<keyword evidence="7 10" id="KW-0472">Membrane</keyword>
<dbReference type="InterPro" id="IPR004117">
    <property type="entry name" value="7tm6_olfct_rcpt"/>
</dbReference>
<evidence type="ECO:0000256" key="8">
    <source>
        <dbReference type="ARBA" id="ARBA00023170"/>
    </source>
</evidence>
<evidence type="ECO:0000256" key="6">
    <source>
        <dbReference type="ARBA" id="ARBA00022989"/>
    </source>
</evidence>
<dbReference type="GeneID" id="126888428"/>
<keyword evidence="6 10" id="KW-1133">Transmembrane helix</keyword>
<keyword evidence="9" id="KW-0807">Transducer</keyword>
<keyword evidence="3" id="KW-0716">Sensory transduction</keyword>
<evidence type="ECO:0000256" key="4">
    <source>
        <dbReference type="ARBA" id="ARBA00022692"/>
    </source>
</evidence>
<comment type="subcellular location">
    <subcellularLocation>
        <location evidence="1">Cell membrane</location>
        <topology evidence="1">Multi-pass membrane protein</topology>
    </subcellularLocation>
</comment>
<evidence type="ECO:0000256" key="1">
    <source>
        <dbReference type="ARBA" id="ARBA00004651"/>
    </source>
</evidence>
<dbReference type="PANTHER" id="PTHR21137">
    <property type="entry name" value="ODORANT RECEPTOR"/>
    <property type="match status" value="1"/>
</dbReference>
<keyword evidence="8" id="KW-0675">Receptor</keyword>
<dbReference type="EnsemblMetazoa" id="XM_050656682.1">
    <property type="protein sequence ID" value="XP_050512639.1"/>
    <property type="gene ID" value="LOC126888428"/>
</dbReference>
<evidence type="ECO:0000256" key="7">
    <source>
        <dbReference type="ARBA" id="ARBA00023136"/>
    </source>
</evidence>
<evidence type="ECO:0000313" key="12">
    <source>
        <dbReference type="Proteomes" id="UP001652700"/>
    </source>
</evidence>
<dbReference type="Pfam" id="PF02949">
    <property type="entry name" value="7tm_6"/>
    <property type="match status" value="1"/>
</dbReference>
<keyword evidence="4 10" id="KW-0812">Transmembrane</keyword>
<feature type="transmembrane region" description="Helical" evidence="10">
    <location>
        <begin position="37"/>
        <end position="56"/>
    </location>
</feature>
<keyword evidence="2" id="KW-1003">Cell membrane</keyword>
<keyword evidence="5" id="KW-0552">Olfaction</keyword>
<evidence type="ECO:0000256" key="3">
    <source>
        <dbReference type="ARBA" id="ARBA00022606"/>
    </source>
</evidence>
<accession>A0ABM5KR26</accession>
<protein>
    <submittedName>
        <fullName evidence="11">Uncharacterized protein</fullName>
    </submittedName>
</protein>
<evidence type="ECO:0000256" key="9">
    <source>
        <dbReference type="ARBA" id="ARBA00023224"/>
    </source>
</evidence>
<evidence type="ECO:0000256" key="10">
    <source>
        <dbReference type="SAM" id="Phobius"/>
    </source>
</evidence>
<name>A0ABM5KR26_DIAVI</name>
<keyword evidence="12" id="KW-1185">Reference proteome</keyword>
<evidence type="ECO:0000256" key="2">
    <source>
        <dbReference type="ARBA" id="ARBA00022475"/>
    </source>
</evidence>
<dbReference type="Proteomes" id="UP001652700">
    <property type="component" value="Unplaced"/>
</dbReference>
<dbReference type="RefSeq" id="XP_050512639.1">
    <property type="nucleotide sequence ID" value="XM_050656682.1"/>
</dbReference>
<organism evidence="11 12">
    <name type="scientific">Diabrotica virgifera virgifera</name>
    <name type="common">western corn rootworm</name>
    <dbReference type="NCBI Taxonomy" id="50390"/>
    <lineage>
        <taxon>Eukaryota</taxon>
        <taxon>Metazoa</taxon>
        <taxon>Ecdysozoa</taxon>
        <taxon>Arthropoda</taxon>
        <taxon>Hexapoda</taxon>
        <taxon>Insecta</taxon>
        <taxon>Pterygota</taxon>
        <taxon>Neoptera</taxon>
        <taxon>Endopterygota</taxon>
        <taxon>Coleoptera</taxon>
        <taxon>Polyphaga</taxon>
        <taxon>Cucujiformia</taxon>
        <taxon>Chrysomeloidea</taxon>
        <taxon>Chrysomelidae</taxon>
        <taxon>Galerucinae</taxon>
        <taxon>Diabroticina</taxon>
        <taxon>Diabroticites</taxon>
        <taxon>Diabrotica</taxon>
    </lineage>
</organism>
<dbReference type="PANTHER" id="PTHR21137:SF35">
    <property type="entry name" value="ODORANT RECEPTOR 19A-RELATED"/>
    <property type="match status" value="1"/>
</dbReference>